<dbReference type="Pfam" id="PF07331">
    <property type="entry name" value="TctB"/>
    <property type="match status" value="1"/>
</dbReference>
<proteinExistence type="predicted"/>
<keyword evidence="4" id="KW-1185">Reference proteome</keyword>
<gene>
    <name evidence="3" type="ORF">FJU11_01605</name>
</gene>
<evidence type="ECO:0000256" key="1">
    <source>
        <dbReference type="SAM" id="Phobius"/>
    </source>
</evidence>
<protein>
    <submittedName>
        <fullName evidence="3">Tripartite tricarboxylate transporter TctB family protein</fullName>
    </submittedName>
</protein>
<accession>A0A506UI17</accession>
<evidence type="ECO:0000259" key="2">
    <source>
        <dbReference type="Pfam" id="PF07331"/>
    </source>
</evidence>
<name>A0A506UI17_9HYPH</name>
<dbReference type="OrthoDB" id="7779102at2"/>
<keyword evidence="1" id="KW-0472">Membrane</keyword>
<dbReference type="EMBL" id="VHLH01000001">
    <property type="protein sequence ID" value="TPW32938.1"/>
    <property type="molecule type" value="Genomic_DNA"/>
</dbReference>
<sequence>MIRNRKDVATGSVFTLLAVVWCSYVWMTIPPGAGDGDIGPRAFPLLLGAVLGLLSAGFAVLRAFRGPKSIEPPLDDDAGSGGNELATMLTLFCLIMLYGYAMQKIGFVLATALCVALTMTILAGDRAPVRIGAMTLGVTLGCWLVFAKIMALPLAVGTWISLG</sequence>
<dbReference type="InterPro" id="IPR009936">
    <property type="entry name" value="DUF1468"/>
</dbReference>
<feature type="transmembrane region" description="Helical" evidence="1">
    <location>
        <begin position="41"/>
        <end position="64"/>
    </location>
</feature>
<keyword evidence="1" id="KW-0812">Transmembrane</keyword>
<feature type="transmembrane region" description="Helical" evidence="1">
    <location>
        <begin position="107"/>
        <end position="124"/>
    </location>
</feature>
<evidence type="ECO:0000313" key="3">
    <source>
        <dbReference type="EMBL" id="TPW32938.1"/>
    </source>
</evidence>
<organism evidence="3 4">
    <name type="scientific">Pararhizobium mangrovi</name>
    <dbReference type="NCBI Taxonomy" id="2590452"/>
    <lineage>
        <taxon>Bacteria</taxon>
        <taxon>Pseudomonadati</taxon>
        <taxon>Pseudomonadota</taxon>
        <taxon>Alphaproteobacteria</taxon>
        <taxon>Hyphomicrobiales</taxon>
        <taxon>Rhizobiaceae</taxon>
        <taxon>Rhizobium/Agrobacterium group</taxon>
        <taxon>Pararhizobium</taxon>
    </lineage>
</organism>
<dbReference type="AlphaFoldDB" id="A0A506UI17"/>
<dbReference type="Proteomes" id="UP000320314">
    <property type="component" value="Unassembled WGS sequence"/>
</dbReference>
<reference evidence="3 4" key="1">
    <citation type="submission" date="2019-06" db="EMBL/GenBank/DDBJ databases">
        <authorList>
            <person name="Li M."/>
        </authorList>
    </citation>
    <scope>NUCLEOTIDE SEQUENCE [LARGE SCALE GENOMIC DNA]</scope>
    <source>
        <strain evidence="3 4">BGMRC6574</strain>
    </source>
</reference>
<feature type="transmembrane region" description="Helical" evidence="1">
    <location>
        <begin position="12"/>
        <end position="29"/>
    </location>
</feature>
<feature type="transmembrane region" description="Helical" evidence="1">
    <location>
        <begin position="85"/>
        <end position="101"/>
    </location>
</feature>
<keyword evidence="1" id="KW-1133">Transmembrane helix</keyword>
<feature type="domain" description="DUF1468" evidence="2">
    <location>
        <begin position="12"/>
        <end position="154"/>
    </location>
</feature>
<evidence type="ECO:0000313" key="4">
    <source>
        <dbReference type="Proteomes" id="UP000320314"/>
    </source>
</evidence>
<comment type="caution">
    <text evidence="3">The sequence shown here is derived from an EMBL/GenBank/DDBJ whole genome shotgun (WGS) entry which is preliminary data.</text>
</comment>
<dbReference type="RefSeq" id="WP_141165242.1">
    <property type="nucleotide sequence ID" value="NZ_VHLH01000001.1"/>
</dbReference>
<feature type="transmembrane region" description="Helical" evidence="1">
    <location>
        <begin position="136"/>
        <end position="160"/>
    </location>
</feature>